<protein>
    <recommendedName>
        <fullName evidence="1">F-box domain-containing protein</fullName>
    </recommendedName>
</protein>
<dbReference type="Gene3D" id="1.20.1280.50">
    <property type="match status" value="1"/>
</dbReference>
<name>A0AAD6TBI4_9AGAR</name>
<dbReference type="AlphaFoldDB" id="A0AAD6TBI4"/>
<evidence type="ECO:0000259" key="1">
    <source>
        <dbReference type="PROSITE" id="PS50181"/>
    </source>
</evidence>
<dbReference type="SUPFAM" id="SSF81383">
    <property type="entry name" value="F-box domain"/>
    <property type="match status" value="1"/>
</dbReference>
<reference evidence="2" key="1">
    <citation type="submission" date="2023-03" db="EMBL/GenBank/DDBJ databases">
        <title>Massive genome expansion in bonnet fungi (Mycena s.s.) driven by repeated elements and novel gene families across ecological guilds.</title>
        <authorList>
            <consortium name="Lawrence Berkeley National Laboratory"/>
            <person name="Harder C.B."/>
            <person name="Miyauchi S."/>
            <person name="Viragh M."/>
            <person name="Kuo A."/>
            <person name="Thoen E."/>
            <person name="Andreopoulos B."/>
            <person name="Lu D."/>
            <person name="Skrede I."/>
            <person name="Drula E."/>
            <person name="Henrissat B."/>
            <person name="Morin E."/>
            <person name="Kohler A."/>
            <person name="Barry K."/>
            <person name="LaButti K."/>
            <person name="Morin E."/>
            <person name="Salamov A."/>
            <person name="Lipzen A."/>
            <person name="Mereny Z."/>
            <person name="Hegedus B."/>
            <person name="Baldrian P."/>
            <person name="Stursova M."/>
            <person name="Weitz H."/>
            <person name="Taylor A."/>
            <person name="Grigoriev I.V."/>
            <person name="Nagy L.G."/>
            <person name="Martin F."/>
            <person name="Kauserud H."/>
        </authorList>
    </citation>
    <scope>NUCLEOTIDE SEQUENCE</scope>
    <source>
        <strain evidence="2">CBHHK200</strain>
    </source>
</reference>
<evidence type="ECO:0000313" key="2">
    <source>
        <dbReference type="EMBL" id="KAJ7042617.1"/>
    </source>
</evidence>
<dbReference type="EMBL" id="JARJCM010000012">
    <property type="protein sequence ID" value="KAJ7042617.1"/>
    <property type="molecule type" value="Genomic_DNA"/>
</dbReference>
<dbReference type="InterPro" id="IPR001810">
    <property type="entry name" value="F-box_dom"/>
</dbReference>
<proteinExistence type="predicted"/>
<keyword evidence="3" id="KW-1185">Reference proteome</keyword>
<accession>A0AAD6TBI4</accession>
<dbReference type="InterPro" id="IPR036047">
    <property type="entry name" value="F-box-like_dom_sf"/>
</dbReference>
<dbReference type="Pfam" id="PF00646">
    <property type="entry name" value="F-box"/>
    <property type="match status" value="1"/>
</dbReference>
<organism evidence="2 3">
    <name type="scientific">Mycena alexandri</name>
    <dbReference type="NCBI Taxonomy" id="1745969"/>
    <lineage>
        <taxon>Eukaryota</taxon>
        <taxon>Fungi</taxon>
        <taxon>Dikarya</taxon>
        <taxon>Basidiomycota</taxon>
        <taxon>Agaricomycotina</taxon>
        <taxon>Agaricomycetes</taxon>
        <taxon>Agaricomycetidae</taxon>
        <taxon>Agaricales</taxon>
        <taxon>Marasmiineae</taxon>
        <taxon>Mycenaceae</taxon>
        <taxon>Mycena</taxon>
    </lineage>
</organism>
<feature type="domain" description="F-box" evidence="1">
    <location>
        <begin position="17"/>
        <end position="66"/>
    </location>
</feature>
<sequence>MPHPASTQCHIAETHKSRLLSMIPLEILEHILLFCHPHDVARFSTTSRFTGDLVHRSADQYFWRQLFLVVFDDPRHAIRPFRTNSDPSESSFNWKGELVRRMKAERAAFTDTGDHESALQTFASVAEEALPVSRASDDPPASRNLQWLENILRDSRILVASFAQSEAQDKFKTYMALSLQKADDEVDIPIIRTLSRCRVYDLRNYGPETSWGPYLLGGGVNWTHMESIVNVVTTNIWEQIPHDVPRPPVGLQAIRAHSAPGDYTGLDWAGVEGTWRRYVCFMDYRDLFAFNFTGSRHGPRDPAFFADEEFREATRLMELDLHIIPRDELKVRFPYGDPPLNAHPDYETLYFSGTSRGASSGQQAMVQGYVHMGNDYVPRWRLTSIHGGQPQWISEGAQIGSVGSAIGVAGNWSAFDHEDGDPVGPFWLWKCS</sequence>
<comment type="caution">
    <text evidence="2">The sequence shown here is derived from an EMBL/GenBank/DDBJ whole genome shotgun (WGS) entry which is preliminary data.</text>
</comment>
<gene>
    <name evidence="2" type="ORF">C8F04DRAFT_1076539</name>
</gene>
<dbReference type="PROSITE" id="PS50181">
    <property type="entry name" value="FBOX"/>
    <property type="match status" value="1"/>
</dbReference>
<dbReference type="CDD" id="cd09917">
    <property type="entry name" value="F-box_SF"/>
    <property type="match status" value="1"/>
</dbReference>
<evidence type="ECO:0000313" key="3">
    <source>
        <dbReference type="Proteomes" id="UP001218188"/>
    </source>
</evidence>
<dbReference type="Proteomes" id="UP001218188">
    <property type="component" value="Unassembled WGS sequence"/>
</dbReference>